<evidence type="ECO:0000256" key="8">
    <source>
        <dbReference type="ARBA" id="ARBA00023034"/>
    </source>
</evidence>
<evidence type="ECO:0000256" key="5">
    <source>
        <dbReference type="ARBA" id="ARBA00022692"/>
    </source>
</evidence>
<proteinExistence type="inferred from homology"/>
<dbReference type="PANTHER" id="PTHR31646:SF1">
    <property type="entry name" value="ALPHA-1,2-MANNOSYLTRANSFERASE MNN2"/>
    <property type="match status" value="1"/>
</dbReference>
<gene>
    <name evidence="12" type="ORF">LAME_0G11056G</name>
</gene>
<feature type="region of interest" description="Disordered" evidence="11">
    <location>
        <begin position="59"/>
        <end position="121"/>
    </location>
</feature>
<dbReference type="OrthoDB" id="430354at2759"/>
<dbReference type="InterPro" id="IPR022751">
    <property type="entry name" value="Alpha_mannosyltransferase"/>
</dbReference>
<name>A0A1G4K996_9SACH</name>
<evidence type="ECO:0000256" key="9">
    <source>
        <dbReference type="ARBA" id="ARBA00023136"/>
    </source>
</evidence>
<dbReference type="SUPFAM" id="SSF53448">
    <property type="entry name" value="Nucleotide-diphospho-sugar transferases"/>
    <property type="match status" value="1"/>
</dbReference>
<evidence type="ECO:0000256" key="10">
    <source>
        <dbReference type="ARBA" id="ARBA00023180"/>
    </source>
</evidence>
<feature type="compositionally biased region" description="Basic and acidic residues" evidence="11">
    <location>
        <begin position="103"/>
        <end position="112"/>
    </location>
</feature>
<keyword evidence="7" id="KW-1133">Transmembrane helix</keyword>
<keyword evidence="6" id="KW-0735">Signal-anchor</keyword>
<dbReference type="GO" id="GO:0046354">
    <property type="term" value="P:mannan biosynthetic process"/>
    <property type="evidence" value="ECO:0007669"/>
    <property type="project" value="TreeGrafter"/>
</dbReference>
<reference evidence="13" key="1">
    <citation type="submission" date="2016-03" db="EMBL/GenBank/DDBJ databases">
        <authorList>
            <person name="Devillers Hugo."/>
        </authorList>
    </citation>
    <scope>NUCLEOTIDE SEQUENCE [LARGE SCALE GENOMIC DNA]</scope>
</reference>
<keyword evidence="13" id="KW-1185">Reference proteome</keyword>
<comment type="subcellular location">
    <subcellularLocation>
        <location evidence="1">Golgi apparatus membrane</location>
        <topology evidence="1">Single-pass type II membrane protein</topology>
    </subcellularLocation>
</comment>
<evidence type="ECO:0000256" key="11">
    <source>
        <dbReference type="SAM" id="MobiDB-lite"/>
    </source>
</evidence>
<protein>
    <submittedName>
        <fullName evidence="12">LAME_0G11056g1_1</fullName>
    </submittedName>
</protein>
<dbReference type="InterPro" id="IPR029044">
    <property type="entry name" value="Nucleotide-diphossugar_trans"/>
</dbReference>
<evidence type="ECO:0000256" key="7">
    <source>
        <dbReference type="ARBA" id="ARBA00022989"/>
    </source>
</evidence>
<dbReference type="Proteomes" id="UP000191144">
    <property type="component" value="Chromosome G"/>
</dbReference>
<dbReference type="Pfam" id="PF11051">
    <property type="entry name" value="Mannosyl_trans3"/>
    <property type="match status" value="1"/>
</dbReference>
<keyword evidence="8" id="KW-0333">Golgi apparatus</keyword>
<evidence type="ECO:0000256" key="3">
    <source>
        <dbReference type="ARBA" id="ARBA00009105"/>
    </source>
</evidence>
<dbReference type="EMBL" id="LT598484">
    <property type="protein sequence ID" value="SCV00636.1"/>
    <property type="molecule type" value="Genomic_DNA"/>
</dbReference>
<evidence type="ECO:0000256" key="1">
    <source>
        <dbReference type="ARBA" id="ARBA00004323"/>
    </source>
</evidence>
<keyword evidence="9" id="KW-0472">Membrane</keyword>
<organism evidence="12 13">
    <name type="scientific">Lachancea meyersii CBS 8951</name>
    <dbReference type="NCBI Taxonomy" id="1266667"/>
    <lineage>
        <taxon>Eukaryota</taxon>
        <taxon>Fungi</taxon>
        <taxon>Dikarya</taxon>
        <taxon>Ascomycota</taxon>
        <taxon>Saccharomycotina</taxon>
        <taxon>Saccharomycetes</taxon>
        <taxon>Saccharomycetales</taxon>
        <taxon>Saccharomycetaceae</taxon>
        <taxon>Lachancea</taxon>
    </lineage>
</organism>
<sequence>MVLLTKRFTKIFKLTLVAAVCCVVFVLWSQYVDKDAASLEYRKYLQDYIGTYTGDSGTQDAQAGGKDASAGNKGANEASNKIFGKEGSGSTNNNGGGGSSGKNAKEEGKADTEAVTGGQKRREGMQNFYKQVFHSLRMNSPMGKSARQYDTRCKLNGDIGARPDDYDNWSKLTSKNLGECLMISPKEKQLLKTKHHDYVDSLKRLVLPKGTYKGNGIVTVGGGKFSMLSFLIIKTLRNLGTTLPVEVFIPPKDEGETEFCNTLLPKYNAKCVFISDVLPKDVINSFDFQGYQFKSISIIASSFENLLLLDADNFPIKPLDDIFEQEPYKSTGMVLWPDFWRRTTNPAYYDIADIAVDYKKRVRNCIDDITPPQVYTSDMSDLSEVPLHDLDNTIPDVSTESGQLMISKSKHLPTILLSLYYNVNGPSWYYPIFSQKASGEGDKETFIAAANFYGLPSYQVKSRTAVDGYHLPHGFRGVAMLQHDFVQDYQRYNYATNEINTEYAGKTGKSVKTDADYSPEAVYMKYFEPEDFKEVDIMFVHSNLPKFDPFTLWSNQDLIWDGKHIRSYTNLKRLNGYDLELENFRAFKEYLCTQRSHFKYLDDELGTDQKKWQGMCKYINERLRFLDSTHLEAIEAA</sequence>
<evidence type="ECO:0000313" key="12">
    <source>
        <dbReference type="EMBL" id="SCV00636.1"/>
    </source>
</evidence>
<dbReference type="AlphaFoldDB" id="A0A1G4K996"/>
<evidence type="ECO:0000256" key="2">
    <source>
        <dbReference type="ARBA" id="ARBA00004922"/>
    </source>
</evidence>
<evidence type="ECO:0000256" key="4">
    <source>
        <dbReference type="ARBA" id="ARBA00022679"/>
    </source>
</evidence>
<dbReference type="PANTHER" id="PTHR31646">
    <property type="entry name" value="ALPHA-1,2-MANNOSYLTRANSFERASE MNN2"/>
    <property type="match status" value="1"/>
</dbReference>
<keyword evidence="5" id="KW-0812">Transmembrane</keyword>
<evidence type="ECO:0000256" key="6">
    <source>
        <dbReference type="ARBA" id="ARBA00022968"/>
    </source>
</evidence>
<comment type="pathway">
    <text evidence="2">Protein modification; protein glycosylation.</text>
</comment>
<dbReference type="FunFam" id="3.90.550.10:FF:000177">
    <property type="entry name" value="MNN5p Alpha-1,2-mannosyltransferase"/>
    <property type="match status" value="1"/>
</dbReference>
<keyword evidence="10" id="KW-0325">Glycoprotein</keyword>
<dbReference type="GO" id="GO:0000139">
    <property type="term" value="C:Golgi membrane"/>
    <property type="evidence" value="ECO:0007669"/>
    <property type="project" value="UniProtKB-SubCell"/>
</dbReference>
<dbReference type="GO" id="GO:0000026">
    <property type="term" value="F:alpha-1,2-mannosyltransferase activity"/>
    <property type="evidence" value="ECO:0007669"/>
    <property type="project" value="UniProtKB-ARBA"/>
</dbReference>
<comment type="similarity">
    <text evidence="3">Belongs to the MNN1/MNT family.</text>
</comment>
<evidence type="ECO:0000313" key="13">
    <source>
        <dbReference type="Proteomes" id="UP000191144"/>
    </source>
</evidence>
<keyword evidence="4" id="KW-0808">Transferase</keyword>
<accession>A0A1G4K996</accession>